<keyword evidence="2" id="KW-1185">Reference proteome</keyword>
<reference evidence="1 2" key="1">
    <citation type="submission" date="2018-06" db="EMBL/GenBank/DDBJ databases">
        <title>Comparative genomics reveals the genomic features of Rhizophagus irregularis, R. cerebriforme, R. diaphanum and Gigaspora rosea, and their symbiotic lifestyle signature.</title>
        <authorList>
            <person name="Morin E."/>
            <person name="San Clemente H."/>
            <person name="Chen E.C.H."/>
            <person name="De La Providencia I."/>
            <person name="Hainaut M."/>
            <person name="Kuo A."/>
            <person name="Kohler A."/>
            <person name="Murat C."/>
            <person name="Tang N."/>
            <person name="Roy S."/>
            <person name="Loubradou J."/>
            <person name="Henrissat B."/>
            <person name="Grigoriev I.V."/>
            <person name="Corradi N."/>
            <person name="Roux C."/>
            <person name="Martin F.M."/>
        </authorList>
    </citation>
    <scope>NUCLEOTIDE SEQUENCE [LARGE SCALE GENOMIC DNA]</scope>
    <source>
        <strain evidence="1 2">DAOM 194757</strain>
    </source>
</reference>
<proteinExistence type="predicted"/>
<dbReference type="STRING" id="44941.A0A397UKD5"/>
<sequence>MFTSKHFAILTKHLSKNKPILCYFGMIELDDCKAKSITANLKRFILAKLLNIEHLVYFGSDSASTILSHQNGVANLELIKGVLLDKVANNTQAATLLAYINQTFEIVTIVNL</sequence>
<evidence type="ECO:0000313" key="1">
    <source>
        <dbReference type="EMBL" id="RIB07596.1"/>
    </source>
</evidence>
<gene>
    <name evidence="1" type="ORF">C2G38_2213962</name>
</gene>
<dbReference type="EMBL" id="QKWP01001630">
    <property type="protein sequence ID" value="RIB07596.1"/>
    <property type="molecule type" value="Genomic_DNA"/>
</dbReference>
<organism evidence="1 2">
    <name type="scientific">Gigaspora rosea</name>
    <dbReference type="NCBI Taxonomy" id="44941"/>
    <lineage>
        <taxon>Eukaryota</taxon>
        <taxon>Fungi</taxon>
        <taxon>Fungi incertae sedis</taxon>
        <taxon>Mucoromycota</taxon>
        <taxon>Glomeromycotina</taxon>
        <taxon>Glomeromycetes</taxon>
        <taxon>Diversisporales</taxon>
        <taxon>Gigasporaceae</taxon>
        <taxon>Gigaspora</taxon>
    </lineage>
</organism>
<dbReference type="Proteomes" id="UP000266673">
    <property type="component" value="Unassembled WGS sequence"/>
</dbReference>
<name>A0A397UKD5_9GLOM</name>
<evidence type="ECO:0000313" key="2">
    <source>
        <dbReference type="Proteomes" id="UP000266673"/>
    </source>
</evidence>
<accession>A0A397UKD5</accession>
<dbReference type="AlphaFoldDB" id="A0A397UKD5"/>
<comment type="caution">
    <text evidence="1">The sequence shown here is derived from an EMBL/GenBank/DDBJ whole genome shotgun (WGS) entry which is preliminary data.</text>
</comment>
<protein>
    <submittedName>
        <fullName evidence="1">Uncharacterized protein</fullName>
    </submittedName>
</protein>
<dbReference type="OrthoDB" id="2433344at2759"/>